<reference evidence="2 3" key="1">
    <citation type="submission" date="2021-06" db="EMBL/GenBank/DDBJ databases">
        <authorList>
            <person name="Palmer J.M."/>
        </authorList>
    </citation>
    <scope>NUCLEOTIDE SEQUENCE [LARGE SCALE GENOMIC DNA]</scope>
    <source>
        <strain evidence="2 3">AS_MEX2019</strain>
        <tissue evidence="2">Muscle</tissue>
    </source>
</reference>
<protein>
    <submittedName>
        <fullName evidence="2">Uncharacterized protein</fullName>
    </submittedName>
</protein>
<keyword evidence="1" id="KW-0732">Signal</keyword>
<evidence type="ECO:0000313" key="2">
    <source>
        <dbReference type="EMBL" id="MEQ2284758.1"/>
    </source>
</evidence>
<dbReference type="Proteomes" id="UP001469553">
    <property type="component" value="Unassembled WGS sequence"/>
</dbReference>
<comment type="caution">
    <text evidence="2">The sequence shown here is derived from an EMBL/GenBank/DDBJ whole genome shotgun (WGS) entry which is preliminary data.</text>
</comment>
<dbReference type="EMBL" id="JAHRIP010011807">
    <property type="protein sequence ID" value="MEQ2284758.1"/>
    <property type="molecule type" value="Genomic_DNA"/>
</dbReference>
<accession>A0ABV0XTE6</accession>
<organism evidence="2 3">
    <name type="scientific">Ameca splendens</name>
    <dbReference type="NCBI Taxonomy" id="208324"/>
    <lineage>
        <taxon>Eukaryota</taxon>
        <taxon>Metazoa</taxon>
        <taxon>Chordata</taxon>
        <taxon>Craniata</taxon>
        <taxon>Vertebrata</taxon>
        <taxon>Euteleostomi</taxon>
        <taxon>Actinopterygii</taxon>
        <taxon>Neopterygii</taxon>
        <taxon>Teleostei</taxon>
        <taxon>Neoteleostei</taxon>
        <taxon>Acanthomorphata</taxon>
        <taxon>Ovalentaria</taxon>
        <taxon>Atherinomorphae</taxon>
        <taxon>Cyprinodontiformes</taxon>
        <taxon>Goodeidae</taxon>
        <taxon>Ameca</taxon>
    </lineage>
</organism>
<evidence type="ECO:0000256" key="1">
    <source>
        <dbReference type="SAM" id="SignalP"/>
    </source>
</evidence>
<feature type="signal peptide" evidence="1">
    <location>
        <begin position="1"/>
        <end position="18"/>
    </location>
</feature>
<sequence>MNLLKLLTLVFVRTCVQITSHLRKMCRNKEEAHCSEDRALYQQARNKLTQEIRTSKRSFPGPPPVGFPGKVRQMMQSAWDYTSSCNTSTTQIRTPGSCLWTSAWPSAPSTPTSSTRSSSNFLATCQIKMILLTARSPGTVAAEQAHIITPLPSCLSSLYACLCCSAMFGPTSPRWSHLSRRHCPRSLVCHSDAALLT</sequence>
<proteinExistence type="predicted"/>
<gene>
    <name evidence="2" type="ORF">AMECASPLE_024864</name>
</gene>
<feature type="chain" id="PRO_5046868162" evidence="1">
    <location>
        <begin position="19"/>
        <end position="197"/>
    </location>
</feature>
<name>A0ABV0XTE6_9TELE</name>
<evidence type="ECO:0000313" key="3">
    <source>
        <dbReference type="Proteomes" id="UP001469553"/>
    </source>
</evidence>
<keyword evidence="3" id="KW-1185">Reference proteome</keyword>